<feature type="domain" description="Inosine/uridine-preferring nucleoside hydrolase" evidence="4">
    <location>
        <begin position="10"/>
        <end position="353"/>
    </location>
</feature>
<dbReference type="GO" id="GO:0070636">
    <property type="term" value="F:nicotinic acid riboside hydrolase activity"/>
    <property type="evidence" value="ECO:0007669"/>
    <property type="project" value="EnsemblFungi"/>
</dbReference>
<comment type="similarity">
    <text evidence="1">Belongs to the IUNH family.</text>
</comment>
<dbReference type="InterPro" id="IPR036452">
    <property type="entry name" value="Ribo_hydro-like"/>
</dbReference>
<dbReference type="GO" id="GO:0006218">
    <property type="term" value="P:uridine catabolic process"/>
    <property type="evidence" value="ECO:0007669"/>
    <property type="project" value="EnsemblFungi"/>
</dbReference>
<keyword evidence="3" id="KW-0326">Glycosidase</keyword>
<dbReference type="GO" id="GO:0070635">
    <property type="term" value="F:nicotinamide riboside hydrolase activity"/>
    <property type="evidence" value="ECO:0007669"/>
    <property type="project" value="EnsemblFungi"/>
</dbReference>
<organism evidence="5 6">
    <name type="scientific">Oidiodendron maius (strain Zn)</name>
    <dbReference type="NCBI Taxonomy" id="913774"/>
    <lineage>
        <taxon>Eukaryota</taxon>
        <taxon>Fungi</taxon>
        <taxon>Dikarya</taxon>
        <taxon>Ascomycota</taxon>
        <taxon>Pezizomycotina</taxon>
        <taxon>Leotiomycetes</taxon>
        <taxon>Leotiomycetes incertae sedis</taxon>
        <taxon>Myxotrichaceae</taxon>
        <taxon>Oidiodendron</taxon>
    </lineage>
</organism>
<dbReference type="GO" id="GO:0008477">
    <property type="term" value="F:purine nucleosidase activity"/>
    <property type="evidence" value="ECO:0007669"/>
    <property type="project" value="TreeGrafter"/>
</dbReference>
<dbReference type="SUPFAM" id="SSF53590">
    <property type="entry name" value="Nucleoside hydrolase"/>
    <property type="match status" value="1"/>
</dbReference>
<dbReference type="Gene3D" id="3.90.245.10">
    <property type="entry name" value="Ribonucleoside hydrolase-like"/>
    <property type="match status" value="1"/>
</dbReference>
<dbReference type="GO" id="GO:0045437">
    <property type="term" value="F:uridine nucleosidase activity"/>
    <property type="evidence" value="ECO:0007669"/>
    <property type="project" value="EnsemblFungi"/>
</dbReference>
<dbReference type="AlphaFoldDB" id="A0A0C3H8X0"/>
<keyword evidence="2" id="KW-0378">Hydrolase</keyword>
<gene>
    <name evidence="5" type="ORF">OIDMADRAFT_50521</name>
</gene>
<reference evidence="6" key="2">
    <citation type="submission" date="2015-01" db="EMBL/GenBank/DDBJ databases">
        <title>Evolutionary Origins and Diversification of the Mycorrhizal Mutualists.</title>
        <authorList>
            <consortium name="DOE Joint Genome Institute"/>
            <consortium name="Mycorrhizal Genomics Consortium"/>
            <person name="Kohler A."/>
            <person name="Kuo A."/>
            <person name="Nagy L.G."/>
            <person name="Floudas D."/>
            <person name="Copeland A."/>
            <person name="Barry K.W."/>
            <person name="Cichocki N."/>
            <person name="Veneault-Fourrey C."/>
            <person name="LaButti K."/>
            <person name="Lindquist E.A."/>
            <person name="Lipzen A."/>
            <person name="Lundell T."/>
            <person name="Morin E."/>
            <person name="Murat C."/>
            <person name="Riley R."/>
            <person name="Ohm R."/>
            <person name="Sun H."/>
            <person name="Tunlid A."/>
            <person name="Henrissat B."/>
            <person name="Grigoriev I.V."/>
            <person name="Hibbett D.S."/>
            <person name="Martin F."/>
        </authorList>
    </citation>
    <scope>NUCLEOTIDE SEQUENCE [LARGE SCALE GENOMIC DNA]</scope>
    <source>
        <strain evidence="6">Zn</strain>
    </source>
</reference>
<name>A0A0C3H8X0_OIDMZ</name>
<dbReference type="Proteomes" id="UP000054321">
    <property type="component" value="Unassembled WGS sequence"/>
</dbReference>
<sequence>MDSKTDKIDVWLDCDPGHDDVFAIIFAAYHPTLNLLGISTVHGNASLSHTTYNAGSVLTAIGQPSIPIYPGASSGLVRPAAHAVDIHGQTGLDGTTLLPVPFTGPKSEPAIDAIASALLQTPPGTAWLVATGALTNIAQVFAKYPALAGHIKGLSIMGGSVGSSFTPAVLGTVTEKDRIGNWSRWAEFNILIDPEAADQIFSNPVLAAKTVLIPLDVTHLVLATKDVQEQLRNGKEGTGNTTTLRTMLVELLVFFAKTYADVFGITDGPPLHDPLAVAVILDGVSGHEIPFYDFKGEVNGTRTKERFEVRVVTEGTHEDAQNGSQTGRTIVRLLPKGEEGVKIPRGLNIPRFWSVLEDCVKRADEVNKQNSIK</sequence>
<evidence type="ECO:0000313" key="5">
    <source>
        <dbReference type="EMBL" id="KIN04676.1"/>
    </source>
</evidence>
<protein>
    <recommendedName>
        <fullName evidence="4">Inosine/uridine-preferring nucleoside hydrolase domain-containing protein</fullName>
    </recommendedName>
</protein>
<dbReference type="InterPro" id="IPR001910">
    <property type="entry name" value="Inosine/uridine_hydrolase_dom"/>
</dbReference>
<proteinExistence type="inferred from homology"/>
<dbReference type="GO" id="GO:0034355">
    <property type="term" value="P:NAD+ biosynthetic process via the salvage pathway"/>
    <property type="evidence" value="ECO:0007669"/>
    <property type="project" value="EnsemblFungi"/>
</dbReference>
<dbReference type="InParanoid" id="A0A0C3H8X0"/>
<dbReference type="CDD" id="cd02651">
    <property type="entry name" value="nuc_hydro_IU_UC_XIUA"/>
    <property type="match status" value="1"/>
</dbReference>
<evidence type="ECO:0000256" key="1">
    <source>
        <dbReference type="ARBA" id="ARBA00009176"/>
    </source>
</evidence>
<dbReference type="GO" id="GO:0006152">
    <property type="term" value="P:purine nucleoside catabolic process"/>
    <property type="evidence" value="ECO:0007669"/>
    <property type="project" value="TreeGrafter"/>
</dbReference>
<dbReference type="STRING" id="913774.A0A0C3H8X0"/>
<dbReference type="HOGENOM" id="CLU_036838_2_0_1"/>
<dbReference type="GO" id="GO:0008655">
    <property type="term" value="P:pyrimidine-containing compound salvage"/>
    <property type="evidence" value="ECO:0007669"/>
    <property type="project" value="EnsemblFungi"/>
</dbReference>
<reference evidence="5 6" key="1">
    <citation type="submission" date="2014-04" db="EMBL/GenBank/DDBJ databases">
        <authorList>
            <consortium name="DOE Joint Genome Institute"/>
            <person name="Kuo A."/>
            <person name="Martino E."/>
            <person name="Perotto S."/>
            <person name="Kohler A."/>
            <person name="Nagy L.G."/>
            <person name="Floudas D."/>
            <person name="Copeland A."/>
            <person name="Barry K.W."/>
            <person name="Cichocki N."/>
            <person name="Veneault-Fourrey C."/>
            <person name="LaButti K."/>
            <person name="Lindquist E.A."/>
            <person name="Lipzen A."/>
            <person name="Lundell T."/>
            <person name="Morin E."/>
            <person name="Murat C."/>
            <person name="Sun H."/>
            <person name="Tunlid A."/>
            <person name="Henrissat B."/>
            <person name="Grigoriev I.V."/>
            <person name="Hibbett D.S."/>
            <person name="Martin F."/>
            <person name="Nordberg H.P."/>
            <person name="Cantor M.N."/>
            <person name="Hua S.X."/>
        </authorList>
    </citation>
    <scope>NUCLEOTIDE SEQUENCE [LARGE SCALE GENOMIC DNA]</scope>
    <source>
        <strain evidence="5 6">Zn</strain>
    </source>
</reference>
<evidence type="ECO:0000256" key="3">
    <source>
        <dbReference type="ARBA" id="ARBA00023295"/>
    </source>
</evidence>
<dbReference type="GO" id="GO:0006216">
    <property type="term" value="P:cytidine catabolic process"/>
    <property type="evidence" value="ECO:0007669"/>
    <property type="project" value="EnsemblFungi"/>
</dbReference>
<accession>A0A0C3H8X0</accession>
<dbReference type="GO" id="GO:0019358">
    <property type="term" value="P:nicotinate nucleotide salvage"/>
    <property type="evidence" value="ECO:0007669"/>
    <property type="project" value="EnsemblFungi"/>
</dbReference>
<dbReference type="OrthoDB" id="432381at2759"/>
<dbReference type="GO" id="GO:0005829">
    <property type="term" value="C:cytosol"/>
    <property type="evidence" value="ECO:0007669"/>
    <property type="project" value="TreeGrafter"/>
</dbReference>
<dbReference type="PANTHER" id="PTHR12304:SF4">
    <property type="entry name" value="URIDINE NUCLEOSIDASE"/>
    <property type="match status" value="1"/>
</dbReference>
<evidence type="ECO:0000313" key="6">
    <source>
        <dbReference type="Proteomes" id="UP000054321"/>
    </source>
</evidence>
<evidence type="ECO:0000259" key="4">
    <source>
        <dbReference type="Pfam" id="PF01156"/>
    </source>
</evidence>
<dbReference type="Pfam" id="PF01156">
    <property type="entry name" value="IU_nuc_hydro"/>
    <property type="match status" value="1"/>
</dbReference>
<keyword evidence="6" id="KW-1185">Reference proteome</keyword>
<dbReference type="EMBL" id="KN832872">
    <property type="protein sequence ID" value="KIN04676.1"/>
    <property type="molecule type" value="Genomic_DNA"/>
</dbReference>
<dbReference type="FunCoup" id="A0A0C3H8X0">
    <property type="interactions" value="199"/>
</dbReference>
<dbReference type="PANTHER" id="PTHR12304">
    <property type="entry name" value="INOSINE-URIDINE PREFERRING NUCLEOSIDE HYDROLASE"/>
    <property type="match status" value="1"/>
</dbReference>
<evidence type="ECO:0000256" key="2">
    <source>
        <dbReference type="ARBA" id="ARBA00022801"/>
    </source>
</evidence>
<dbReference type="InterPro" id="IPR023186">
    <property type="entry name" value="IUNH"/>
</dbReference>